<dbReference type="Pfam" id="PF18139">
    <property type="entry name" value="LSDAT_euk"/>
    <property type="match status" value="1"/>
</dbReference>
<feature type="domain" description="TRPM SLOG" evidence="1">
    <location>
        <begin position="8"/>
        <end position="124"/>
    </location>
</feature>
<comment type="caution">
    <text evidence="2">The sequence shown here is derived from an EMBL/GenBank/DDBJ whole genome shotgun (WGS) entry which is preliminary data.</text>
</comment>
<dbReference type="Proteomes" id="UP000887116">
    <property type="component" value="Unassembled WGS sequence"/>
</dbReference>
<dbReference type="AlphaFoldDB" id="A0A8X6HYF3"/>
<accession>A0A8X6HYF3</accession>
<dbReference type="OrthoDB" id="301415at2759"/>
<organism evidence="2 3">
    <name type="scientific">Trichonephila clavata</name>
    <name type="common">Joro spider</name>
    <name type="synonym">Nephila clavata</name>
    <dbReference type="NCBI Taxonomy" id="2740835"/>
    <lineage>
        <taxon>Eukaryota</taxon>
        <taxon>Metazoa</taxon>
        <taxon>Ecdysozoa</taxon>
        <taxon>Arthropoda</taxon>
        <taxon>Chelicerata</taxon>
        <taxon>Arachnida</taxon>
        <taxon>Araneae</taxon>
        <taxon>Araneomorphae</taxon>
        <taxon>Entelegynae</taxon>
        <taxon>Araneoidea</taxon>
        <taxon>Nephilidae</taxon>
        <taxon>Trichonephila</taxon>
    </lineage>
</organism>
<name>A0A8X6HYF3_TRICU</name>
<keyword evidence="2" id="KW-0675">Receptor</keyword>
<dbReference type="InterPro" id="IPR041491">
    <property type="entry name" value="TRPM_SLOG"/>
</dbReference>
<dbReference type="GO" id="GO:0005261">
    <property type="term" value="F:monoatomic cation channel activity"/>
    <property type="evidence" value="ECO:0007669"/>
    <property type="project" value="TreeGrafter"/>
</dbReference>
<dbReference type="GO" id="GO:0005886">
    <property type="term" value="C:plasma membrane"/>
    <property type="evidence" value="ECO:0007669"/>
    <property type="project" value="TreeGrafter"/>
</dbReference>
<keyword evidence="3" id="KW-1185">Reference proteome</keyword>
<reference evidence="2" key="1">
    <citation type="submission" date="2020-07" db="EMBL/GenBank/DDBJ databases">
        <title>Multicomponent nature underlies the extraordinary mechanical properties of spider dragline silk.</title>
        <authorList>
            <person name="Kono N."/>
            <person name="Nakamura H."/>
            <person name="Mori M."/>
            <person name="Yoshida Y."/>
            <person name="Ohtoshi R."/>
            <person name="Malay A.D."/>
            <person name="Moran D.A.P."/>
            <person name="Tomita M."/>
            <person name="Numata K."/>
            <person name="Arakawa K."/>
        </authorList>
    </citation>
    <scope>NUCLEOTIDE SEQUENCE</scope>
</reference>
<gene>
    <name evidence="2" type="primary">TRPM3</name>
    <name evidence="2" type="ORF">TNCT_488701</name>
</gene>
<sequence length="152" mass="16984">MNRIEIIYVRLSFDTKPELLLQLLTREWQLELPKLLITVHGGKANFELQPKLKAVLRQGLVKAAKTTGAWIFTAGTNTGVMRHVGEALVNERTPRLRGRVLAIGIAPWGIIDNRTDLIGKNIHSWNISNVLSSIRKTKSSNGDQMILKPPSV</sequence>
<dbReference type="InterPro" id="IPR050927">
    <property type="entry name" value="TRPM"/>
</dbReference>
<evidence type="ECO:0000313" key="3">
    <source>
        <dbReference type="Proteomes" id="UP000887116"/>
    </source>
</evidence>
<dbReference type="PANTHER" id="PTHR13800">
    <property type="entry name" value="TRANSIENT RECEPTOR POTENTIAL CATION CHANNEL, SUBFAMILY M, MEMBER 6"/>
    <property type="match status" value="1"/>
</dbReference>
<dbReference type="GO" id="GO:0030001">
    <property type="term" value="P:metal ion transport"/>
    <property type="evidence" value="ECO:0007669"/>
    <property type="project" value="TreeGrafter"/>
</dbReference>
<dbReference type="PANTHER" id="PTHR13800:SF1">
    <property type="entry name" value="TRANSIENT RECEPTOR POTENTIAL CATION CHANNEL TRPM"/>
    <property type="match status" value="1"/>
</dbReference>
<protein>
    <submittedName>
        <fullName evidence="2">Transient receptor potential cation channel subfamily M member 3</fullName>
    </submittedName>
</protein>
<evidence type="ECO:0000259" key="1">
    <source>
        <dbReference type="Pfam" id="PF18139"/>
    </source>
</evidence>
<dbReference type="EMBL" id="BMAO01019727">
    <property type="protein sequence ID" value="GFR32401.1"/>
    <property type="molecule type" value="Genomic_DNA"/>
</dbReference>
<proteinExistence type="predicted"/>
<evidence type="ECO:0000313" key="2">
    <source>
        <dbReference type="EMBL" id="GFR32401.1"/>
    </source>
</evidence>